<sequence>MTMTSRHTTWNVPTMRHNDHADEDDDRDAIQHMASRYGLTCISFDHMQPTTITSLMMYLRSFAHSSSFTPRICCDFLGAKLLSLSVMRPLYVVATC</sequence>
<proteinExistence type="predicted"/>
<name>A0A224Y8W2_9ACAR</name>
<protein>
    <submittedName>
        <fullName evidence="1">Uncharacterized protein</fullName>
    </submittedName>
</protein>
<dbReference type="AlphaFoldDB" id="A0A224Y8W2"/>
<organism evidence="1">
    <name type="scientific">Rhipicephalus zambeziensis</name>
    <dbReference type="NCBI Taxonomy" id="60191"/>
    <lineage>
        <taxon>Eukaryota</taxon>
        <taxon>Metazoa</taxon>
        <taxon>Ecdysozoa</taxon>
        <taxon>Arthropoda</taxon>
        <taxon>Chelicerata</taxon>
        <taxon>Arachnida</taxon>
        <taxon>Acari</taxon>
        <taxon>Parasitiformes</taxon>
        <taxon>Ixodida</taxon>
        <taxon>Ixodoidea</taxon>
        <taxon>Ixodidae</taxon>
        <taxon>Rhipicephalinae</taxon>
        <taxon>Rhipicephalus</taxon>
        <taxon>Rhipicephalus</taxon>
    </lineage>
</organism>
<accession>A0A224Y8W2</accession>
<reference evidence="1" key="1">
    <citation type="journal article" date="2017" name="Parasit. Vectors">
        <title>Sialotranscriptomics of Rhipicephalus zambeziensis reveals intricate expression profiles of secretory proteins and suggests tight temporal transcriptional regulation during blood-feeding.</title>
        <authorList>
            <person name="de Castro M.H."/>
            <person name="de Klerk D."/>
            <person name="Pienaar R."/>
            <person name="Rees D.J.G."/>
            <person name="Mans B.J."/>
        </authorList>
    </citation>
    <scope>NUCLEOTIDE SEQUENCE</scope>
    <source>
        <tissue evidence="1">Salivary glands</tissue>
    </source>
</reference>
<dbReference type="EMBL" id="GFPF01002962">
    <property type="protein sequence ID" value="MAA14108.1"/>
    <property type="molecule type" value="Transcribed_RNA"/>
</dbReference>
<evidence type="ECO:0000313" key="1">
    <source>
        <dbReference type="EMBL" id="MAA14108.1"/>
    </source>
</evidence>